<gene>
    <name evidence="6" type="ORF">AOQ71_34960</name>
</gene>
<protein>
    <submittedName>
        <fullName evidence="6">Hydroxyacid dehydrogenase</fullName>
    </submittedName>
</protein>
<dbReference type="GO" id="GO:0022904">
    <property type="term" value="P:respiratory electron transport chain"/>
    <property type="evidence" value="ECO:0007669"/>
    <property type="project" value="TreeGrafter"/>
</dbReference>
<comment type="caution">
    <text evidence="6">The sequence shown here is derived from an EMBL/GenBank/DDBJ whole genome shotgun (WGS) entry which is preliminary data.</text>
</comment>
<reference evidence="6 7" key="1">
    <citation type="submission" date="2015-09" db="EMBL/GenBank/DDBJ databases">
        <title>Draft Genome Sequence of Bradyrhizobium manausense Strain BR 3351T, a Novel Symbiotic Nitrogen-Fixing Alphaproteobacterium Isolated from Brazilian Amazon Rain Forest.</title>
        <authorList>
            <person name="De Araujo J.L."/>
            <person name="Zilli J.E."/>
        </authorList>
    </citation>
    <scope>NUCLEOTIDE SEQUENCE [LARGE SCALE GENOMIC DNA]</scope>
    <source>
        <strain evidence="6 7">BR3351</strain>
    </source>
</reference>
<dbReference type="Proteomes" id="UP000051936">
    <property type="component" value="Unassembled WGS sequence"/>
</dbReference>
<dbReference type="InterPro" id="IPR016166">
    <property type="entry name" value="FAD-bd_PCMH"/>
</dbReference>
<evidence type="ECO:0000313" key="6">
    <source>
        <dbReference type="EMBL" id="KRQ02422.1"/>
    </source>
</evidence>
<sequence length="488" mass="51531">MPLIEAFRQLLGDTAVLTREEDLAGLTEDWRGRFHAPALCAVLPSTTEQVAAIIRLCVAHDTPVLPQGGNTSLCGGATPSGQGKPPVIVALTRMRRIRSLDPVNNTMVVDAGCVLATVQEVAASAGRLYPVSLGAEGSCQIGGNIGTNAGGTGVLRYGNTRDNVLGLEVVLPDGSVWDGLYALRKNNTGYDLKHLFIGSEGTLGIITGAVLKLHPLPTAESVAWLAVDSPQAALKVLGLFQASCSSRLSAFELMNAKQIELVLEQVPGRRCPVAEIDAWHVLVELSDTGDAAALAATMQTVLEQALETGLVRDGVVATSEAQRKAMWLVRHSVSEANKKAGVGLTSDTAVPVSTVPDFIDQAMAAVRAIVPGLPFIIVGHMGDGNIHLIPFFSFAEWDALPNRDETAQRIRRAMNDVASSLRGTFSAEHGVGRTLTGEMIRYKPPVELALMRAVKQAFDPSGLFNPGRVLPPSSATEVTATSPTNATS</sequence>
<comment type="similarity">
    <text evidence="1">Belongs to the FAD-binding oxidoreductase/transferase type 4 family.</text>
</comment>
<evidence type="ECO:0000256" key="1">
    <source>
        <dbReference type="ARBA" id="ARBA00008000"/>
    </source>
</evidence>
<keyword evidence="3" id="KW-0274">FAD</keyword>
<evidence type="ECO:0000313" key="7">
    <source>
        <dbReference type="Proteomes" id="UP000051936"/>
    </source>
</evidence>
<feature type="region of interest" description="Disordered" evidence="4">
    <location>
        <begin position="465"/>
        <end position="488"/>
    </location>
</feature>
<dbReference type="GO" id="GO:0003824">
    <property type="term" value="F:catalytic activity"/>
    <property type="evidence" value="ECO:0007669"/>
    <property type="project" value="InterPro"/>
</dbReference>
<dbReference type="InterPro" id="IPR016169">
    <property type="entry name" value="FAD-bd_PCMH_sub2"/>
</dbReference>
<dbReference type="SUPFAM" id="SSF55103">
    <property type="entry name" value="FAD-linked oxidases, C-terminal domain"/>
    <property type="match status" value="1"/>
</dbReference>
<evidence type="ECO:0000256" key="4">
    <source>
        <dbReference type="SAM" id="MobiDB-lite"/>
    </source>
</evidence>
<keyword evidence="2" id="KW-0285">Flavoprotein</keyword>
<organism evidence="6 7">
    <name type="scientific">Bradyrhizobium manausense</name>
    <dbReference type="NCBI Taxonomy" id="989370"/>
    <lineage>
        <taxon>Bacteria</taxon>
        <taxon>Pseudomonadati</taxon>
        <taxon>Pseudomonadota</taxon>
        <taxon>Alphaproteobacteria</taxon>
        <taxon>Hyphomicrobiales</taxon>
        <taxon>Nitrobacteraceae</taxon>
        <taxon>Bradyrhizobium</taxon>
    </lineage>
</organism>
<dbReference type="RefSeq" id="WP_057757012.1">
    <property type="nucleotide sequence ID" value="NZ_LJYG01000110.1"/>
</dbReference>
<dbReference type="PANTHER" id="PTHR43716:SF2">
    <property type="entry name" value="BLL6224 PROTEIN"/>
    <property type="match status" value="1"/>
</dbReference>
<accession>A0A0R3CY35</accession>
<feature type="domain" description="FAD-binding PCMH-type" evidence="5">
    <location>
        <begin position="34"/>
        <end position="216"/>
    </location>
</feature>
<proteinExistence type="inferred from homology"/>
<feature type="compositionally biased region" description="Polar residues" evidence="4">
    <location>
        <begin position="473"/>
        <end position="488"/>
    </location>
</feature>
<name>A0A0R3CY35_9BRAD</name>
<dbReference type="InterPro" id="IPR016164">
    <property type="entry name" value="FAD-linked_Oxase-like_C"/>
</dbReference>
<dbReference type="InterPro" id="IPR006094">
    <property type="entry name" value="Oxid_FAD_bind_N"/>
</dbReference>
<dbReference type="AlphaFoldDB" id="A0A0R3CY35"/>
<dbReference type="EMBL" id="LJYG01000110">
    <property type="protein sequence ID" value="KRQ02422.1"/>
    <property type="molecule type" value="Genomic_DNA"/>
</dbReference>
<dbReference type="Gene3D" id="1.10.45.10">
    <property type="entry name" value="Vanillyl-alcohol Oxidase, Chain A, domain 4"/>
    <property type="match status" value="1"/>
</dbReference>
<dbReference type="Gene3D" id="3.30.70.2190">
    <property type="match status" value="1"/>
</dbReference>
<dbReference type="PROSITE" id="PS51387">
    <property type="entry name" value="FAD_PCMH"/>
    <property type="match status" value="1"/>
</dbReference>
<dbReference type="InterPro" id="IPR004113">
    <property type="entry name" value="FAD-bd_oxidored_4_C"/>
</dbReference>
<dbReference type="Gene3D" id="3.30.465.10">
    <property type="match status" value="1"/>
</dbReference>
<dbReference type="InterPro" id="IPR036318">
    <property type="entry name" value="FAD-bd_PCMH-like_sf"/>
</dbReference>
<evidence type="ECO:0000256" key="3">
    <source>
        <dbReference type="ARBA" id="ARBA00022827"/>
    </source>
</evidence>
<keyword evidence="7" id="KW-1185">Reference proteome</keyword>
<dbReference type="InterPro" id="IPR016167">
    <property type="entry name" value="FAD-bd_PCMH_sub1"/>
</dbReference>
<dbReference type="FunFam" id="3.30.465.10:FF:000001">
    <property type="entry name" value="D-2-hydroxyglutarate dehydrogenase, mitochondrial"/>
    <property type="match status" value="1"/>
</dbReference>
<evidence type="ECO:0000259" key="5">
    <source>
        <dbReference type="PROSITE" id="PS51387"/>
    </source>
</evidence>
<dbReference type="GO" id="GO:0071949">
    <property type="term" value="F:FAD binding"/>
    <property type="evidence" value="ECO:0007669"/>
    <property type="project" value="InterPro"/>
</dbReference>
<dbReference type="InterPro" id="IPR016171">
    <property type="entry name" value="Vanillyl_alc_oxidase_C-sub2"/>
</dbReference>
<dbReference type="Gene3D" id="3.30.70.2740">
    <property type="match status" value="1"/>
</dbReference>
<evidence type="ECO:0000256" key="2">
    <source>
        <dbReference type="ARBA" id="ARBA00022630"/>
    </source>
</evidence>
<dbReference type="Gene3D" id="3.30.43.10">
    <property type="entry name" value="Uridine Diphospho-n-acetylenolpyruvylglucosamine Reductase, domain 2"/>
    <property type="match status" value="1"/>
</dbReference>
<dbReference type="STRING" id="989370.AOQ71_34960"/>
<dbReference type="SUPFAM" id="SSF56176">
    <property type="entry name" value="FAD-binding/transporter-associated domain-like"/>
    <property type="match status" value="1"/>
</dbReference>
<dbReference type="InterPro" id="IPR051264">
    <property type="entry name" value="FAD-oxidored/transferase_4"/>
</dbReference>
<dbReference type="OrthoDB" id="9809290at2"/>
<dbReference type="PANTHER" id="PTHR43716">
    <property type="entry name" value="D-2-HYDROXYGLUTARATE DEHYDROGENASE, MITOCHONDRIAL"/>
    <property type="match status" value="1"/>
</dbReference>
<dbReference type="Pfam" id="PF01565">
    <property type="entry name" value="FAD_binding_4"/>
    <property type="match status" value="1"/>
</dbReference>
<dbReference type="Pfam" id="PF02913">
    <property type="entry name" value="FAD-oxidase_C"/>
    <property type="match status" value="1"/>
</dbReference>